<comment type="caution">
    <text evidence="2">The sequence shown here is derived from an EMBL/GenBank/DDBJ whole genome shotgun (WGS) entry which is preliminary data.</text>
</comment>
<name>A0A507BBN5_9PEZI</name>
<dbReference type="AlphaFoldDB" id="A0A507BBN5"/>
<proteinExistence type="predicted"/>
<protein>
    <submittedName>
        <fullName evidence="2">Uncharacterized protein</fullName>
    </submittedName>
</protein>
<dbReference type="InParanoid" id="A0A507BBN5"/>
<organism evidence="2 3">
    <name type="scientific">Thyridium curvatum</name>
    <dbReference type="NCBI Taxonomy" id="1093900"/>
    <lineage>
        <taxon>Eukaryota</taxon>
        <taxon>Fungi</taxon>
        <taxon>Dikarya</taxon>
        <taxon>Ascomycota</taxon>
        <taxon>Pezizomycotina</taxon>
        <taxon>Sordariomycetes</taxon>
        <taxon>Sordariomycetidae</taxon>
        <taxon>Thyridiales</taxon>
        <taxon>Thyridiaceae</taxon>
        <taxon>Thyridium</taxon>
    </lineage>
</organism>
<feature type="signal peptide" evidence="1">
    <location>
        <begin position="1"/>
        <end position="20"/>
    </location>
</feature>
<feature type="chain" id="PRO_5021203114" evidence="1">
    <location>
        <begin position="21"/>
        <end position="180"/>
    </location>
</feature>
<gene>
    <name evidence="2" type="ORF">E0L32_000414</name>
</gene>
<evidence type="ECO:0000313" key="3">
    <source>
        <dbReference type="Proteomes" id="UP000319257"/>
    </source>
</evidence>
<evidence type="ECO:0000313" key="2">
    <source>
        <dbReference type="EMBL" id="TPX14020.1"/>
    </source>
</evidence>
<accession>A0A507BBN5</accession>
<dbReference type="EMBL" id="SKBQ01000002">
    <property type="protein sequence ID" value="TPX14020.1"/>
    <property type="molecule type" value="Genomic_DNA"/>
</dbReference>
<evidence type="ECO:0000256" key="1">
    <source>
        <dbReference type="SAM" id="SignalP"/>
    </source>
</evidence>
<keyword evidence="3" id="KW-1185">Reference proteome</keyword>
<sequence>MVRNSMLPLLLLAAIGTAAPADTLSPRGPTPTTLQTGQLWIRAVAAPNYHKYLQTKPANEPGVAIMDSSRTAGQFNIVDGQLVEATGGEPLYMHVEKPADLTQRKLSTWFNTTKNDFGTFVFSGDAVTWSTPEIKRQNLAAWLVCQKQALFINTGAYSYQTPAGCADQTIHFYNGATAND</sequence>
<dbReference type="Proteomes" id="UP000319257">
    <property type="component" value="Unassembled WGS sequence"/>
</dbReference>
<dbReference type="OrthoDB" id="70316at2759"/>
<dbReference type="RefSeq" id="XP_030995731.1">
    <property type="nucleotide sequence ID" value="XM_031138525.1"/>
</dbReference>
<reference evidence="2 3" key="1">
    <citation type="submission" date="2019-06" db="EMBL/GenBank/DDBJ databases">
        <title>Draft genome sequence of the filamentous fungus Phialemoniopsis curvata isolated from diesel fuel.</title>
        <authorList>
            <person name="Varaljay V.A."/>
            <person name="Lyon W.J."/>
            <person name="Crouch A.L."/>
            <person name="Drake C.E."/>
            <person name="Hollomon J.M."/>
            <person name="Nadeau L.J."/>
            <person name="Nunn H.S."/>
            <person name="Stevenson B.S."/>
            <person name="Bojanowski C.L."/>
            <person name="Crookes-Goodson W.J."/>
        </authorList>
    </citation>
    <scope>NUCLEOTIDE SEQUENCE [LARGE SCALE GENOMIC DNA]</scope>
    <source>
        <strain evidence="2 3">D216</strain>
    </source>
</reference>
<keyword evidence="1" id="KW-0732">Signal</keyword>
<dbReference type="GeneID" id="41967861"/>